<keyword evidence="2" id="KW-0132">Cell division</keyword>
<dbReference type="AlphaFoldDB" id="A0A1D9MKZ3"/>
<dbReference type="InterPro" id="IPR050487">
    <property type="entry name" value="FtsQ_DivIB"/>
</dbReference>
<evidence type="ECO:0000259" key="8">
    <source>
        <dbReference type="Pfam" id="PF03799"/>
    </source>
</evidence>
<dbReference type="Gene3D" id="3.10.20.310">
    <property type="entry name" value="membrane protein fhac"/>
    <property type="match status" value="1"/>
</dbReference>
<feature type="region of interest" description="Disordered" evidence="6">
    <location>
        <begin position="1"/>
        <end position="23"/>
    </location>
</feature>
<keyword evidence="11" id="KW-1185">Reference proteome</keyword>
<proteinExistence type="predicted"/>
<dbReference type="Proteomes" id="UP000176288">
    <property type="component" value="Chromosome"/>
</dbReference>
<sequence>MGPTVSDNFRPAEEKTPKSSQNLAALSRSWWAKGKTLLPKWGKAKTEPAVENLAPEVAPKPVRQTVKVVPTPLVEDQVSETVSSENQPSDLAPLAPTPPAGSDLAPAQKNDQAIIAPDLFASRGKVLSAPADLTARIAEKARAKRRQWMFYLLGALATIGLIAGLVWALLFSTLISLNSQSVIVEGKVAPAQITQLRAEMERFNRRPLILLSTKEVEDQISQLPWVSSATFEKDLPSSGTLTVSERQPVAIVMQKEKRIPIDNDGVLLEYLPGKDLPLPLLEVKTKSEDDRERTKLAALAVLSELPPPLREKVRLVRALSPTNIQFELDNKVLVKWGDRDNTALKAKVLEVMLQRPAKVYDLTTPTAPVTN</sequence>
<accession>A0A1D9MKZ3</accession>
<keyword evidence="7" id="KW-0472">Membrane</keyword>
<dbReference type="GO" id="GO:0051301">
    <property type="term" value="P:cell division"/>
    <property type="evidence" value="ECO:0007669"/>
    <property type="project" value="UniProtKB-KW"/>
</dbReference>
<feature type="transmembrane region" description="Helical" evidence="7">
    <location>
        <begin position="148"/>
        <end position="170"/>
    </location>
</feature>
<evidence type="ECO:0000259" key="9">
    <source>
        <dbReference type="Pfam" id="PF08478"/>
    </source>
</evidence>
<dbReference type="Pfam" id="PF03799">
    <property type="entry name" value="FtsQ_DivIB_C"/>
    <property type="match status" value="1"/>
</dbReference>
<dbReference type="STRING" id="1912795.BK816_05655"/>
<reference evidence="10 11" key="1">
    <citation type="submission" date="2016-10" db="EMBL/GenBank/DDBJ databases">
        <title>Actinomyces aegypiusis sp. nov., isolated from the Aegypius monachus in Qinghai Tibet Plateau China.</title>
        <authorList>
            <person name="Wang Y."/>
        </authorList>
    </citation>
    <scope>NUCLEOTIDE SEQUENCE [LARGE SCALE GENOMIC DNA]</scope>
    <source>
        <strain evidence="10 11">VUL4_3</strain>
    </source>
</reference>
<evidence type="ECO:0000313" key="11">
    <source>
        <dbReference type="Proteomes" id="UP000176288"/>
    </source>
</evidence>
<evidence type="ECO:0000256" key="7">
    <source>
        <dbReference type="SAM" id="Phobius"/>
    </source>
</evidence>
<evidence type="ECO:0000256" key="5">
    <source>
        <dbReference type="ARBA" id="ARBA00023306"/>
    </source>
</evidence>
<evidence type="ECO:0000256" key="2">
    <source>
        <dbReference type="ARBA" id="ARBA00022618"/>
    </source>
</evidence>
<feature type="domain" description="Cell division protein FtsQ/DivIB C-terminal" evidence="8">
    <location>
        <begin position="251"/>
        <end position="355"/>
    </location>
</feature>
<name>A0A1D9MKZ3_9ACTO</name>
<dbReference type="Pfam" id="PF08478">
    <property type="entry name" value="POTRA_1"/>
    <property type="match status" value="1"/>
</dbReference>
<evidence type="ECO:0000256" key="6">
    <source>
        <dbReference type="SAM" id="MobiDB-lite"/>
    </source>
</evidence>
<dbReference type="PANTHER" id="PTHR37820">
    <property type="entry name" value="CELL DIVISION PROTEIN DIVIB"/>
    <property type="match status" value="1"/>
</dbReference>
<keyword evidence="4 7" id="KW-1133">Transmembrane helix</keyword>
<gene>
    <name evidence="10" type="ORF">BK816_05655</name>
</gene>
<dbReference type="InterPro" id="IPR013685">
    <property type="entry name" value="POTRA_FtsQ_type"/>
</dbReference>
<organism evidence="10 11">
    <name type="scientific">Boudabousia tangfeifanii</name>
    <dbReference type="NCBI Taxonomy" id="1912795"/>
    <lineage>
        <taxon>Bacteria</taxon>
        <taxon>Bacillati</taxon>
        <taxon>Actinomycetota</taxon>
        <taxon>Actinomycetes</taxon>
        <taxon>Actinomycetales</taxon>
        <taxon>Actinomycetaceae</taxon>
        <taxon>Boudabousia</taxon>
    </lineage>
</organism>
<evidence type="ECO:0000256" key="1">
    <source>
        <dbReference type="ARBA" id="ARBA00022475"/>
    </source>
</evidence>
<feature type="domain" description="POTRA" evidence="9">
    <location>
        <begin position="197"/>
        <end position="246"/>
    </location>
</feature>
<evidence type="ECO:0000313" key="10">
    <source>
        <dbReference type="EMBL" id="AOZ72843.1"/>
    </source>
</evidence>
<keyword evidence="5" id="KW-0131">Cell cycle</keyword>
<keyword evidence="1" id="KW-1003">Cell membrane</keyword>
<evidence type="ECO:0000256" key="3">
    <source>
        <dbReference type="ARBA" id="ARBA00022692"/>
    </source>
</evidence>
<dbReference type="GO" id="GO:0005886">
    <property type="term" value="C:plasma membrane"/>
    <property type="evidence" value="ECO:0007669"/>
    <property type="project" value="TreeGrafter"/>
</dbReference>
<dbReference type="InterPro" id="IPR005548">
    <property type="entry name" value="Cell_div_FtsQ/DivIB_C"/>
</dbReference>
<dbReference type="KEGG" id="avu:BK816_05655"/>
<protein>
    <submittedName>
        <fullName evidence="10">Uncharacterized protein</fullName>
    </submittedName>
</protein>
<dbReference type="EMBL" id="CP017812">
    <property type="protein sequence ID" value="AOZ72843.1"/>
    <property type="molecule type" value="Genomic_DNA"/>
</dbReference>
<feature type="compositionally biased region" description="Polar residues" evidence="6">
    <location>
        <begin position="79"/>
        <end position="89"/>
    </location>
</feature>
<feature type="region of interest" description="Disordered" evidence="6">
    <location>
        <begin position="78"/>
        <end position="106"/>
    </location>
</feature>
<evidence type="ECO:0000256" key="4">
    <source>
        <dbReference type="ARBA" id="ARBA00022989"/>
    </source>
</evidence>
<dbReference type="PANTHER" id="PTHR37820:SF1">
    <property type="entry name" value="CELL DIVISION PROTEIN FTSQ"/>
    <property type="match status" value="1"/>
</dbReference>
<keyword evidence="3 7" id="KW-0812">Transmembrane</keyword>